<organism evidence="1">
    <name type="scientific">Ignavibacterium album</name>
    <dbReference type="NCBI Taxonomy" id="591197"/>
    <lineage>
        <taxon>Bacteria</taxon>
        <taxon>Pseudomonadati</taxon>
        <taxon>Ignavibacteriota</taxon>
        <taxon>Ignavibacteria</taxon>
        <taxon>Ignavibacteriales</taxon>
        <taxon>Ignavibacteriaceae</taxon>
        <taxon>Ignavibacterium</taxon>
    </lineage>
</organism>
<name>A0A832D116_9BACT</name>
<proteinExistence type="predicted"/>
<protein>
    <submittedName>
        <fullName evidence="1">Uncharacterized protein</fullName>
    </submittedName>
</protein>
<dbReference type="EMBL" id="DSVI01000007">
    <property type="protein sequence ID" value="HGT47643.1"/>
    <property type="molecule type" value="Genomic_DNA"/>
</dbReference>
<reference evidence="1" key="1">
    <citation type="journal article" date="2020" name="mSystems">
        <title>Genome- and Community-Level Interaction Insights into Carbon Utilization and Element Cycling Functions of Hydrothermarchaeota in Hydrothermal Sediment.</title>
        <authorList>
            <person name="Zhou Z."/>
            <person name="Liu Y."/>
            <person name="Xu W."/>
            <person name="Pan J."/>
            <person name="Luo Z.H."/>
            <person name="Li M."/>
        </authorList>
    </citation>
    <scope>NUCLEOTIDE SEQUENCE [LARGE SCALE GENOMIC DNA]</scope>
    <source>
        <strain evidence="1">SpSt-500</strain>
    </source>
</reference>
<comment type="caution">
    <text evidence="1">The sequence shown here is derived from an EMBL/GenBank/DDBJ whole genome shotgun (WGS) entry which is preliminary data.</text>
</comment>
<evidence type="ECO:0000313" key="1">
    <source>
        <dbReference type="EMBL" id="HGT47643.1"/>
    </source>
</evidence>
<sequence length="301" mass="35217">MLKVNTKVRVKSPQEIFKTLDENGCKDNLPFMPEMLQYCGREFIISGKVEKTCVDNPTMYMAEFINNDVYFLSDLRCSGEFHDGCQRACRIFWKEDWLEVINNNFNETSNALIASNDLSGKLKVKKNDEVYFCQSTELRNATKPLSVKEKIQKLFQDYRNRNYSIIRLIKVVVFPLLRKFQKKIKDTEPKGQLTTTPTEVLNLQPGELVEIKSFDEIKQTLDVSGRNKGLLFDSDMIQFCGKRFKVRSRLDKMILERNGKMIEVKNTVILEGVTCQCFFAFGGCPRKEFQFWREVWLKRVE</sequence>
<accession>A0A832D116</accession>
<dbReference type="AlphaFoldDB" id="A0A832D116"/>
<gene>
    <name evidence="1" type="ORF">ENS56_06385</name>
</gene>